<dbReference type="GO" id="GO:0016787">
    <property type="term" value="F:hydrolase activity"/>
    <property type="evidence" value="ECO:0007669"/>
    <property type="project" value="UniProtKB-KW"/>
</dbReference>
<dbReference type="PRINTS" id="PR00723">
    <property type="entry name" value="SUBTILISIN"/>
</dbReference>
<dbReference type="Proteomes" id="UP001451571">
    <property type="component" value="Chromosome"/>
</dbReference>
<keyword evidence="4 5" id="KW-0720">Serine protease</keyword>
<dbReference type="InterPro" id="IPR000209">
    <property type="entry name" value="Peptidase_S8/S53_dom"/>
</dbReference>
<dbReference type="Gene3D" id="3.40.50.200">
    <property type="entry name" value="Peptidase S8/S53 domain"/>
    <property type="match status" value="1"/>
</dbReference>
<dbReference type="PIRSF" id="PIRSF037894">
    <property type="entry name" value="Subtilisin_rel_CspABC"/>
    <property type="match status" value="1"/>
</dbReference>
<gene>
    <name evidence="8" type="ORF">V6984_07070</name>
</gene>
<protein>
    <submittedName>
        <fullName evidence="8">S8 family peptidase</fullName>
        <ecNumber evidence="8">3.4.-.-</ecNumber>
    </submittedName>
</protein>
<evidence type="ECO:0000256" key="3">
    <source>
        <dbReference type="ARBA" id="ARBA00022801"/>
    </source>
</evidence>
<feature type="active site" description="Charge relay system" evidence="5">
    <location>
        <position position="127"/>
    </location>
</feature>
<feature type="active site" description="Charge relay system" evidence="5">
    <location>
        <position position="523"/>
    </location>
</feature>
<feature type="domain" description="Peptidase S8/S53" evidence="6">
    <location>
        <begin position="118"/>
        <end position="310"/>
    </location>
</feature>
<dbReference type="Gene3D" id="3.30.70.2980">
    <property type="match status" value="1"/>
</dbReference>
<keyword evidence="9" id="KW-1185">Reference proteome</keyword>
<evidence type="ECO:0000313" key="8">
    <source>
        <dbReference type="EMBL" id="XAH75512.1"/>
    </source>
</evidence>
<evidence type="ECO:0000259" key="7">
    <source>
        <dbReference type="Pfam" id="PF18425"/>
    </source>
</evidence>
<dbReference type="EMBL" id="CP146256">
    <property type="protein sequence ID" value="XAH75512.1"/>
    <property type="molecule type" value="Genomic_DNA"/>
</dbReference>
<proteinExistence type="inferred from homology"/>
<evidence type="ECO:0000259" key="6">
    <source>
        <dbReference type="Pfam" id="PF00082"/>
    </source>
</evidence>
<comment type="similarity">
    <text evidence="1 5">Belongs to the peptidase S8 family.</text>
</comment>
<dbReference type="SUPFAM" id="SSF52743">
    <property type="entry name" value="Subtilisin-like"/>
    <property type="match status" value="1"/>
</dbReference>
<dbReference type="RefSeq" id="WP_342759078.1">
    <property type="nucleotide sequence ID" value="NZ_CP146256.1"/>
</dbReference>
<dbReference type="InterPro" id="IPR036852">
    <property type="entry name" value="Peptidase_S8/S53_dom_sf"/>
</dbReference>
<evidence type="ECO:0000313" key="9">
    <source>
        <dbReference type="Proteomes" id="UP001451571"/>
    </source>
</evidence>
<dbReference type="InterPro" id="IPR050131">
    <property type="entry name" value="Peptidase_S8_subtilisin-like"/>
</dbReference>
<dbReference type="Pfam" id="PF00082">
    <property type="entry name" value="Peptidase_S8"/>
    <property type="match status" value="2"/>
</dbReference>
<dbReference type="InterPro" id="IPR041365">
    <property type="entry name" value="CspB_prodomain"/>
</dbReference>
<dbReference type="InterPro" id="IPR017310">
    <property type="entry name" value="Pept_S8A_subtilisin_clostridia"/>
</dbReference>
<dbReference type="CDD" id="cd07478">
    <property type="entry name" value="Peptidases_S8_CspA-like"/>
    <property type="match status" value="1"/>
</dbReference>
<evidence type="ECO:0000256" key="4">
    <source>
        <dbReference type="ARBA" id="ARBA00022825"/>
    </source>
</evidence>
<keyword evidence="2 5" id="KW-0645">Protease</keyword>
<evidence type="ECO:0000256" key="2">
    <source>
        <dbReference type="ARBA" id="ARBA00022670"/>
    </source>
</evidence>
<sequence length="589" mass="64754">MDSQKLENLLNLALNASREEREKSLVLDVGYDPETSVWELIVKYNGDLSRLNNPIIGVEELIAGYAIITIPQSLIASLVELEEIEYVEMPKRLFFNLQQGKEASCILPVTVRDPFLTGRGTLVAIIDSGIDYERMDFRRPNGTSRILYLWDQTLQPDESRGFAPPEGFLMGVEFNNMQIDAALEQSNPEEKFRMLPSLDVTGHGTAVAAIAAGNGLSSDGRYVGVAPESELIIVKLGMARQPSFPRTTELMRALTYVVQKSVALARPMSINLSFGNTYGAHDGTSLLERFMDNVSEIGRNVICVGSGNEGAAGGHAAGVVSGETRVELAIASYERTVSVQLWKEYADIFLVTLISPGGERQIVDTRRSGTIRLTMEQTDVLIYIGEPSPYSVDQEIYFDFIPRQNYINSGVWTFLLQPVKIVTGNYYFYLPSSVILNSGTRFYSPTPEVTFTIPSTAHKVITVGAYSSIYDSYADFSGRGFLLENRLESRIASEWVKPDLVAPGVDISISDGMGGTELVTGTSFATPFVTGSASLMMEWGIVMGNDPYLYGEKVRAYLRRGARPLRGEAVYPNARVGYGALCLADSLPI</sequence>
<dbReference type="PROSITE" id="PS00138">
    <property type="entry name" value="SUBTILASE_SER"/>
    <property type="match status" value="1"/>
</dbReference>
<dbReference type="PANTHER" id="PTHR43806:SF11">
    <property type="entry name" value="CEREVISIN-RELATED"/>
    <property type="match status" value="1"/>
</dbReference>
<dbReference type="InterPro" id="IPR034045">
    <property type="entry name" value="Pep_S8_CspA-like"/>
</dbReference>
<feature type="domain" description="Peptidase S8/S53" evidence="6">
    <location>
        <begin position="447"/>
        <end position="579"/>
    </location>
</feature>
<dbReference type="InterPro" id="IPR023828">
    <property type="entry name" value="Peptidase_S8_Ser-AS"/>
</dbReference>
<evidence type="ECO:0000256" key="1">
    <source>
        <dbReference type="ARBA" id="ARBA00011073"/>
    </source>
</evidence>
<keyword evidence="3 5" id="KW-0378">Hydrolase</keyword>
<evidence type="ECO:0000256" key="5">
    <source>
        <dbReference type="PROSITE-ProRule" id="PRU01240"/>
    </source>
</evidence>
<feature type="domain" description="Csp protease B prodomain" evidence="7">
    <location>
        <begin position="4"/>
        <end position="91"/>
    </location>
</feature>
<reference evidence="8 9" key="1">
    <citation type="submission" date="2024-02" db="EMBL/GenBank/DDBJ databases">
        <title>Bacterial strain from lacustrine sediment.</title>
        <authorList>
            <person name="Petit C."/>
            <person name="Fadhlaoui K."/>
        </authorList>
    </citation>
    <scope>NUCLEOTIDE SEQUENCE [LARGE SCALE GENOMIC DNA]</scope>
    <source>
        <strain evidence="8 9">IPX-CK</strain>
    </source>
</reference>
<organism evidence="8 9">
    <name type="scientific">Kineothrix sedimenti</name>
    <dbReference type="NCBI Taxonomy" id="3123317"/>
    <lineage>
        <taxon>Bacteria</taxon>
        <taxon>Bacillati</taxon>
        <taxon>Bacillota</taxon>
        <taxon>Clostridia</taxon>
        <taxon>Lachnospirales</taxon>
        <taxon>Lachnospiraceae</taxon>
        <taxon>Kineothrix</taxon>
    </lineage>
</organism>
<dbReference type="PANTHER" id="PTHR43806">
    <property type="entry name" value="PEPTIDASE S8"/>
    <property type="match status" value="1"/>
</dbReference>
<name>A0ABZ3EZ22_9FIRM</name>
<dbReference type="Pfam" id="PF18425">
    <property type="entry name" value="CspB_prodomain"/>
    <property type="match status" value="1"/>
</dbReference>
<dbReference type="Gene3D" id="2.60.120.1290">
    <property type="match status" value="1"/>
</dbReference>
<dbReference type="PROSITE" id="PS51892">
    <property type="entry name" value="SUBTILASE"/>
    <property type="match status" value="1"/>
</dbReference>
<accession>A0ABZ3EZ22</accession>
<dbReference type="EC" id="3.4.-.-" evidence="8"/>
<feature type="active site" description="Charge relay system" evidence="5">
    <location>
        <position position="203"/>
    </location>
</feature>
<dbReference type="InterPro" id="IPR015500">
    <property type="entry name" value="Peptidase_S8_subtilisin-rel"/>
</dbReference>